<proteinExistence type="predicted"/>
<name>A0A318QVC0_9PROT</name>
<dbReference type="AlphaFoldDB" id="A0A318QVC0"/>
<feature type="transmembrane region" description="Helical" evidence="1">
    <location>
        <begin position="34"/>
        <end position="53"/>
    </location>
</feature>
<dbReference type="EMBL" id="NKTX01000031">
    <property type="protein sequence ID" value="PYD81438.1"/>
    <property type="molecule type" value="Genomic_DNA"/>
</dbReference>
<organism evidence="2 3">
    <name type="scientific">Komagataeibacter oboediens</name>
    <dbReference type="NCBI Taxonomy" id="65958"/>
    <lineage>
        <taxon>Bacteria</taxon>
        <taxon>Pseudomonadati</taxon>
        <taxon>Pseudomonadota</taxon>
        <taxon>Alphaproteobacteria</taxon>
        <taxon>Acetobacterales</taxon>
        <taxon>Acetobacteraceae</taxon>
        <taxon>Komagataeibacter</taxon>
    </lineage>
</organism>
<evidence type="ECO:0000313" key="2">
    <source>
        <dbReference type="EMBL" id="PYD81438.1"/>
    </source>
</evidence>
<protein>
    <submittedName>
        <fullName evidence="2">Uncharacterized protein</fullName>
    </submittedName>
</protein>
<reference evidence="2 3" key="1">
    <citation type="submission" date="2017-07" db="EMBL/GenBank/DDBJ databases">
        <title>A draft genome sequence of Komagataeibacter oboediens LMG 18849.</title>
        <authorList>
            <person name="Skraban J."/>
            <person name="Cleenwerck I."/>
            <person name="Vandamme P."/>
            <person name="Trcek J."/>
        </authorList>
    </citation>
    <scope>NUCLEOTIDE SEQUENCE [LARGE SCALE GENOMIC DNA]</scope>
    <source>
        <strain evidence="2 3">LMG 18849</strain>
    </source>
</reference>
<comment type="caution">
    <text evidence="2">The sequence shown here is derived from an EMBL/GenBank/DDBJ whole genome shotgun (WGS) entry which is preliminary data.</text>
</comment>
<keyword evidence="1" id="KW-1133">Transmembrane helix</keyword>
<keyword evidence="1" id="KW-0472">Membrane</keyword>
<dbReference type="Proteomes" id="UP000247417">
    <property type="component" value="Unassembled WGS sequence"/>
</dbReference>
<accession>A0A318QVC0</accession>
<evidence type="ECO:0000313" key="3">
    <source>
        <dbReference type="Proteomes" id="UP000247417"/>
    </source>
</evidence>
<gene>
    <name evidence="2" type="ORF">CFR80_11785</name>
</gene>
<feature type="transmembrane region" description="Helical" evidence="1">
    <location>
        <begin position="98"/>
        <end position="116"/>
    </location>
</feature>
<feature type="transmembrane region" description="Helical" evidence="1">
    <location>
        <begin position="128"/>
        <end position="150"/>
    </location>
</feature>
<evidence type="ECO:0000256" key="1">
    <source>
        <dbReference type="SAM" id="Phobius"/>
    </source>
</evidence>
<keyword evidence="1" id="KW-0812">Transmembrane</keyword>
<sequence>MDGAIVNSGVAWLCRACLAVRYQSMEDPAFTCRIWGLAVRLWVAFVATLRALVAPARLLSAKLVPVTVNTSLPIRPSGSAFMSLDEHDLAVRRASSSAGYIATTIIAMPGFLTLTAQAVLDIRLLHDVGYGVAALLLFGCIAMVNIPYLCRATQYRAAIVVEWPRYESGWTCSGM</sequence>